<dbReference type="GO" id="GO:0019285">
    <property type="term" value="P:glycine betaine biosynthetic process from choline"/>
    <property type="evidence" value="ECO:0007669"/>
    <property type="project" value="UniProtKB-UniRule"/>
</dbReference>
<reference evidence="11 12" key="1">
    <citation type="journal article" date="2012" name="Science">
        <title>Ecological populations of bacteria act as socially cohesive units of antibiotic production and resistance.</title>
        <authorList>
            <person name="Cordero O.X."/>
            <person name="Wildschutte H."/>
            <person name="Kirkup B."/>
            <person name="Proehl S."/>
            <person name="Ngo L."/>
            <person name="Hussain F."/>
            <person name="Le Roux F."/>
            <person name="Mincer T."/>
            <person name="Polz M.F."/>
        </authorList>
    </citation>
    <scope>NUCLEOTIDE SEQUENCE [LARGE SCALE GENOMIC DNA]</scope>
    <source>
        <strain evidence="11 12">1S-45</strain>
    </source>
</reference>
<dbReference type="GO" id="GO:0008802">
    <property type="term" value="F:betaine-aldehyde dehydrogenase (NAD+) activity"/>
    <property type="evidence" value="ECO:0007669"/>
    <property type="project" value="UniProtKB-EC"/>
</dbReference>
<dbReference type="GO" id="GO:0050660">
    <property type="term" value="F:flavin adenine dinucleotide binding"/>
    <property type="evidence" value="ECO:0007669"/>
    <property type="project" value="InterPro"/>
</dbReference>
<comment type="pathway">
    <text evidence="6 9">Amine and polyamine biosynthesis; betaine biosynthesis via choline pathway; betaine aldehyde from choline (cytochrome c reductase route): step 1/1.</text>
</comment>
<feature type="binding site" evidence="7">
    <location>
        <begin position="92"/>
        <end position="95"/>
    </location>
    <ligand>
        <name>FAD</name>
        <dbReference type="ChEBI" id="CHEBI:57692"/>
    </ligand>
</feature>
<gene>
    <name evidence="6" type="primary">betA</name>
    <name evidence="11" type="ORF">A1QC_05635</name>
</gene>
<dbReference type="SUPFAM" id="SSF51905">
    <property type="entry name" value="FAD/NAD(P)-binding domain"/>
    <property type="match status" value="1"/>
</dbReference>
<dbReference type="HAMAP" id="MF_00750">
    <property type="entry name" value="Choline_dehydrogen"/>
    <property type="match status" value="1"/>
</dbReference>
<keyword evidence="3 6" id="KW-0285">Flavoprotein</keyword>
<evidence type="ECO:0000256" key="7">
    <source>
        <dbReference type="PIRSR" id="PIRSR000137-2"/>
    </source>
</evidence>
<feature type="domain" description="Glucose-methanol-choline oxidoreductase N-terminal" evidence="10">
    <location>
        <begin position="82"/>
        <end position="105"/>
    </location>
</feature>
<dbReference type="RefSeq" id="WP_017025452.1">
    <property type="nucleotide sequence ID" value="NZ_AJYK02000024.1"/>
</dbReference>
<evidence type="ECO:0000256" key="4">
    <source>
        <dbReference type="ARBA" id="ARBA00022827"/>
    </source>
</evidence>
<evidence type="ECO:0000256" key="6">
    <source>
        <dbReference type="HAMAP-Rule" id="MF_00750"/>
    </source>
</evidence>
<dbReference type="InterPro" id="IPR007867">
    <property type="entry name" value="GMC_OxRtase_C"/>
</dbReference>
<dbReference type="EMBL" id="AJYK02000024">
    <property type="protein sequence ID" value="OEF28123.1"/>
    <property type="molecule type" value="Genomic_DNA"/>
</dbReference>
<dbReference type="Pfam" id="PF00732">
    <property type="entry name" value="GMC_oxred_N"/>
    <property type="match status" value="1"/>
</dbReference>
<dbReference type="Gene3D" id="3.50.50.60">
    <property type="entry name" value="FAD/NAD(P)-binding domain"/>
    <property type="match status" value="1"/>
</dbReference>
<dbReference type="AlphaFoldDB" id="A0A1E5E4S5"/>
<accession>A0A1E5E4S5</accession>
<dbReference type="PIRSF" id="PIRSF000137">
    <property type="entry name" value="Alcohol_oxidase"/>
    <property type="match status" value="1"/>
</dbReference>
<dbReference type="Gene3D" id="3.30.560.10">
    <property type="entry name" value="Glucose Oxidase, domain 3"/>
    <property type="match status" value="1"/>
</dbReference>
<sequence>MQQRYDYIIVGAGSAGCVLADRLSESGEHNVLLLEAGGSDKSIFIQMPTALSYPMNSEKYAWQFESKKEAGLDGRQLHCPRGKVLGGSSSINGMVYVRGHACDFDQWEESGASGWNYQNCLPYFRKAESWMDGSNGYRGGNGPVGTCNGNDMKRNPLYQAFIDAGKEAGYPETEDYNAYQQEGFGPMHMTVDGGVRASTSNAYLKRALKRTNLTVLKGIVAHKVIIKGKTACGIEYEKSGKAHKVYAEKEVISSAGSIGSVQLLQLSGIGARETLKKANVEVKHELPGVGENLQDHLEVYFQYECKEPITLNSKLDLVSKGLIGAEWILKRTGLGATNHFESCAFIRSRKGLKWPNIQYHFLPAAMRYDGQAAFDGHGFQVHVGPNKPQSRGRVAIESSDPHAKPSIQFNYISTDQDRQDWRDCIRLTREILAQPAMDTFRGTEIQPGIDIESDNAIDQWVKQNVESAYHPSCTCKMGANNDPMAVVDEACRVLGIENLRVVDSSIFPIIPNGNLNAPTIMVAERAADMILGKRLLEPNDVPVWIAPNWQETQRNNAPIRNLTTEK</sequence>
<evidence type="ECO:0000256" key="9">
    <source>
        <dbReference type="RuleBase" id="RU003969"/>
    </source>
</evidence>
<feature type="binding site" evidence="6">
    <location>
        <begin position="6"/>
        <end position="35"/>
    </location>
    <ligand>
        <name>FAD</name>
        <dbReference type="ChEBI" id="CHEBI:57692"/>
    </ligand>
</feature>
<evidence type="ECO:0000256" key="5">
    <source>
        <dbReference type="ARBA" id="ARBA00023002"/>
    </source>
</evidence>
<name>A0A1E5E4S5_9VIBR</name>
<protein>
    <recommendedName>
        <fullName evidence="6">Oxygen-dependent choline dehydrogenase</fullName>
        <shortName evidence="6">CDH</shortName>
        <shortName evidence="6">CHD</shortName>
        <ecNumber evidence="6">1.1.99.1</ecNumber>
    </recommendedName>
    <alternativeName>
        <fullName evidence="6">Betaine aldehyde dehydrogenase</fullName>
        <shortName evidence="6">BADH</shortName>
        <ecNumber evidence="6">1.2.1.8</ecNumber>
    </alternativeName>
</protein>
<evidence type="ECO:0000313" key="11">
    <source>
        <dbReference type="EMBL" id="OEF28123.1"/>
    </source>
</evidence>
<dbReference type="PROSITE" id="PS00623">
    <property type="entry name" value="GMC_OXRED_1"/>
    <property type="match status" value="1"/>
</dbReference>
<dbReference type="OrthoDB" id="9785276at2"/>
<dbReference type="SUPFAM" id="SSF54373">
    <property type="entry name" value="FAD-linked reductases, C-terminal domain"/>
    <property type="match status" value="1"/>
</dbReference>
<keyword evidence="6" id="KW-0520">NAD</keyword>
<dbReference type="PANTHER" id="PTHR11552">
    <property type="entry name" value="GLUCOSE-METHANOL-CHOLINE GMC OXIDOREDUCTASE"/>
    <property type="match status" value="1"/>
</dbReference>
<proteinExistence type="inferred from homology"/>
<comment type="similarity">
    <text evidence="2 6 8">Belongs to the GMC oxidoreductase family.</text>
</comment>
<dbReference type="InterPro" id="IPR012132">
    <property type="entry name" value="GMC_OxRdtase"/>
</dbReference>
<dbReference type="NCBIfam" id="NF002550">
    <property type="entry name" value="PRK02106.1"/>
    <property type="match status" value="1"/>
</dbReference>
<dbReference type="InterPro" id="IPR011533">
    <property type="entry name" value="BetA"/>
</dbReference>
<keyword evidence="12" id="KW-1185">Reference proteome</keyword>
<comment type="catalytic activity">
    <reaction evidence="6">
        <text>betaine aldehyde + NAD(+) + H2O = glycine betaine + NADH + 2 H(+)</text>
        <dbReference type="Rhea" id="RHEA:15305"/>
        <dbReference type="ChEBI" id="CHEBI:15377"/>
        <dbReference type="ChEBI" id="CHEBI:15378"/>
        <dbReference type="ChEBI" id="CHEBI:15710"/>
        <dbReference type="ChEBI" id="CHEBI:17750"/>
        <dbReference type="ChEBI" id="CHEBI:57540"/>
        <dbReference type="ChEBI" id="CHEBI:57945"/>
        <dbReference type="EC" id="1.2.1.8"/>
    </reaction>
</comment>
<organism evidence="11 12">
    <name type="scientific">Vibrio rumoiensis 1S-45</name>
    <dbReference type="NCBI Taxonomy" id="1188252"/>
    <lineage>
        <taxon>Bacteria</taxon>
        <taxon>Pseudomonadati</taxon>
        <taxon>Pseudomonadota</taxon>
        <taxon>Gammaproteobacteria</taxon>
        <taxon>Vibrionales</taxon>
        <taxon>Vibrionaceae</taxon>
        <taxon>Vibrio</taxon>
    </lineage>
</organism>
<dbReference type="Proteomes" id="UP000094070">
    <property type="component" value="Unassembled WGS sequence"/>
</dbReference>
<dbReference type="PANTHER" id="PTHR11552:SF147">
    <property type="entry name" value="CHOLINE DEHYDROGENASE, MITOCHONDRIAL"/>
    <property type="match status" value="1"/>
</dbReference>
<dbReference type="Pfam" id="PF05199">
    <property type="entry name" value="GMC_oxred_C"/>
    <property type="match status" value="1"/>
</dbReference>
<evidence type="ECO:0000256" key="1">
    <source>
        <dbReference type="ARBA" id="ARBA00001974"/>
    </source>
</evidence>
<dbReference type="EC" id="1.1.99.1" evidence="6"/>
<evidence type="ECO:0000256" key="2">
    <source>
        <dbReference type="ARBA" id="ARBA00010790"/>
    </source>
</evidence>
<comment type="caution">
    <text evidence="11">The sequence shown here is derived from an EMBL/GenBank/DDBJ whole genome shotgun (WGS) entry which is preliminary data.</text>
</comment>
<evidence type="ECO:0000256" key="8">
    <source>
        <dbReference type="RuleBase" id="RU003968"/>
    </source>
</evidence>
<dbReference type="InterPro" id="IPR036188">
    <property type="entry name" value="FAD/NAD-bd_sf"/>
</dbReference>
<comment type="cofactor">
    <cofactor evidence="1 6 7">
        <name>FAD</name>
        <dbReference type="ChEBI" id="CHEBI:57692"/>
    </cofactor>
</comment>
<dbReference type="EC" id="1.2.1.8" evidence="6"/>
<keyword evidence="5 6" id="KW-0560">Oxidoreductase</keyword>
<feature type="binding site" evidence="7">
    <location>
        <position position="84"/>
    </location>
    <ligand>
        <name>FAD</name>
        <dbReference type="ChEBI" id="CHEBI:57692"/>
    </ligand>
</feature>
<dbReference type="NCBIfam" id="TIGR01810">
    <property type="entry name" value="betA"/>
    <property type="match status" value="1"/>
</dbReference>
<dbReference type="InterPro" id="IPR000172">
    <property type="entry name" value="GMC_OxRdtase_N"/>
</dbReference>
<dbReference type="GO" id="GO:0016020">
    <property type="term" value="C:membrane"/>
    <property type="evidence" value="ECO:0007669"/>
    <property type="project" value="TreeGrafter"/>
</dbReference>
<feature type="active site" description="Proton acceptor" evidence="6">
    <location>
        <position position="470"/>
    </location>
</feature>
<comment type="catalytic activity">
    <reaction evidence="6 9">
        <text>choline + A = betaine aldehyde + AH2</text>
        <dbReference type="Rhea" id="RHEA:17433"/>
        <dbReference type="ChEBI" id="CHEBI:13193"/>
        <dbReference type="ChEBI" id="CHEBI:15354"/>
        <dbReference type="ChEBI" id="CHEBI:15710"/>
        <dbReference type="ChEBI" id="CHEBI:17499"/>
        <dbReference type="EC" id="1.1.99.1"/>
    </reaction>
</comment>
<dbReference type="eggNOG" id="COG2303">
    <property type="taxonomic scope" value="Bacteria"/>
</dbReference>
<dbReference type="UniPathway" id="UPA00529">
    <property type="reaction ID" value="UER00385"/>
</dbReference>
<evidence type="ECO:0000259" key="10">
    <source>
        <dbReference type="PROSITE" id="PS00623"/>
    </source>
</evidence>
<dbReference type="GO" id="GO:0008812">
    <property type="term" value="F:choline dehydrogenase activity"/>
    <property type="evidence" value="ECO:0007669"/>
    <property type="project" value="UniProtKB-UniRule"/>
</dbReference>
<dbReference type="STRING" id="1188252.A1QC_05635"/>
<evidence type="ECO:0000313" key="12">
    <source>
        <dbReference type="Proteomes" id="UP000094070"/>
    </source>
</evidence>
<comment type="function">
    <text evidence="6">Involved in the biosynthesis of the osmoprotectant glycine betaine. Catalyzes the oxidation of choline to betaine aldehyde and betaine aldehyde to glycine betaine at the same rate.</text>
</comment>
<keyword evidence="4 6" id="KW-0274">FAD</keyword>
<dbReference type="PROSITE" id="PS51257">
    <property type="entry name" value="PROKAR_LIPOPROTEIN"/>
    <property type="match status" value="1"/>
</dbReference>
<evidence type="ECO:0000256" key="3">
    <source>
        <dbReference type="ARBA" id="ARBA00022630"/>
    </source>
</evidence>